<keyword evidence="3" id="KW-1133">Transmembrane helix</keyword>
<evidence type="ECO:0000256" key="2">
    <source>
        <dbReference type="ARBA" id="ARBA00035112"/>
    </source>
</evidence>
<organism evidence="4 5">
    <name type="scientific">Metarhizium rileyi (strain RCEF 4871)</name>
    <name type="common">Nomuraea rileyi</name>
    <dbReference type="NCBI Taxonomy" id="1649241"/>
    <lineage>
        <taxon>Eukaryota</taxon>
        <taxon>Fungi</taxon>
        <taxon>Dikarya</taxon>
        <taxon>Ascomycota</taxon>
        <taxon>Pezizomycotina</taxon>
        <taxon>Sordariomycetes</taxon>
        <taxon>Hypocreomycetidae</taxon>
        <taxon>Hypocreales</taxon>
        <taxon>Clavicipitaceae</taxon>
        <taxon>Metarhizium</taxon>
    </lineage>
</organism>
<comment type="pathway">
    <text evidence="1">Mycotoxin biosynthesis.</text>
</comment>
<dbReference type="EMBL" id="SBHS01000032">
    <property type="protein sequence ID" value="TWU72154.1"/>
    <property type="molecule type" value="Genomic_DNA"/>
</dbReference>
<dbReference type="PANTHER" id="PTHR33365">
    <property type="entry name" value="YALI0B05434P"/>
    <property type="match status" value="1"/>
</dbReference>
<keyword evidence="3" id="KW-0472">Membrane</keyword>
<keyword evidence="3" id="KW-0812">Transmembrane</keyword>
<feature type="transmembrane region" description="Helical" evidence="3">
    <location>
        <begin position="48"/>
        <end position="71"/>
    </location>
</feature>
<evidence type="ECO:0000256" key="1">
    <source>
        <dbReference type="ARBA" id="ARBA00004685"/>
    </source>
</evidence>
<evidence type="ECO:0000256" key="3">
    <source>
        <dbReference type="SAM" id="Phobius"/>
    </source>
</evidence>
<evidence type="ECO:0000313" key="4">
    <source>
        <dbReference type="EMBL" id="TWU72154.1"/>
    </source>
</evidence>
<dbReference type="Proteomes" id="UP000317257">
    <property type="component" value="Unassembled WGS sequence"/>
</dbReference>
<reference evidence="5" key="1">
    <citation type="submission" date="2018-12" db="EMBL/GenBank/DDBJ databases">
        <title>The complete genome of Metarhizium rileyi, a key fungal pathogen of Lepidoptera.</title>
        <authorList>
            <person name="Binneck E."/>
            <person name="Lastra C.C.L."/>
            <person name="Sosa-Gomez D.R."/>
        </authorList>
    </citation>
    <scope>NUCLEOTIDE SEQUENCE [LARGE SCALE GENOMIC DNA]</scope>
    <source>
        <strain evidence="5">Cep018-CH2</strain>
    </source>
</reference>
<sequence length="281" mass="32716">MFKAWRLKTTVDTQDEEEDCSDLEQLLPCHERKLGLGITKRNSSHCIAWQWSIIPACILAASYLFLLLHYLRYAHGSSCRFGTENIFNDIPIKYEYKRFERAGFHDSRHISNTVYEGRPNKHNDAAWDRLLGVGVVNIFGEENARLTNGSARTTNGPPGSYMVELEMFHQFHCLRWIRDQFWQLDDTAAGTAMLKDFPQRRNHTDHCIDYLRQSIMCHGDVTPITFEYVPEIRGLIAHHSTEHQCRDFEAIYSWAEGRRVKGFHVGGNHRNVELKDPEKFD</sequence>
<proteinExistence type="inferred from homology"/>
<name>A0A5C6G3S3_METRR</name>
<dbReference type="AlphaFoldDB" id="A0A5C6G3S3"/>
<protein>
    <recommendedName>
        <fullName evidence="6">Tat pathway signal sequence</fullName>
    </recommendedName>
</protein>
<comment type="similarity">
    <text evidence="2">Belongs to the ustYa family.</text>
</comment>
<dbReference type="PANTHER" id="PTHR33365:SF4">
    <property type="entry name" value="CYCLOCHLOROTINE BIOSYNTHESIS PROTEIN O"/>
    <property type="match status" value="1"/>
</dbReference>
<comment type="caution">
    <text evidence="4">The sequence shown here is derived from an EMBL/GenBank/DDBJ whole genome shotgun (WGS) entry which is preliminary data.</text>
</comment>
<dbReference type="Pfam" id="PF11807">
    <property type="entry name" value="UstYa"/>
    <property type="match status" value="1"/>
</dbReference>
<accession>A0A5C6G3S3</accession>
<evidence type="ECO:0008006" key="6">
    <source>
        <dbReference type="Google" id="ProtNLM"/>
    </source>
</evidence>
<dbReference type="GO" id="GO:0043386">
    <property type="term" value="P:mycotoxin biosynthetic process"/>
    <property type="evidence" value="ECO:0007669"/>
    <property type="project" value="InterPro"/>
</dbReference>
<dbReference type="InterPro" id="IPR021765">
    <property type="entry name" value="UstYa-like"/>
</dbReference>
<gene>
    <name evidence="4" type="ORF">ED733_003596</name>
</gene>
<evidence type="ECO:0000313" key="5">
    <source>
        <dbReference type="Proteomes" id="UP000317257"/>
    </source>
</evidence>